<proteinExistence type="predicted"/>
<keyword evidence="1" id="KW-1133">Transmembrane helix</keyword>
<feature type="transmembrane region" description="Helical" evidence="1">
    <location>
        <begin position="15"/>
        <end position="35"/>
    </location>
</feature>
<dbReference type="InterPro" id="IPR001509">
    <property type="entry name" value="Epimerase_deHydtase"/>
</dbReference>
<keyword evidence="1" id="KW-0472">Membrane</keyword>
<feature type="domain" description="NAD-dependent epimerase/dehydratase" evidence="2">
    <location>
        <begin position="20"/>
        <end position="265"/>
    </location>
</feature>
<name>A0A940XCT3_9ACTN</name>
<dbReference type="Gene3D" id="3.40.50.720">
    <property type="entry name" value="NAD(P)-binding Rossmann-like Domain"/>
    <property type="match status" value="1"/>
</dbReference>
<evidence type="ECO:0000256" key="1">
    <source>
        <dbReference type="SAM" id="Phobius"/>
    </source>
</evidence>
<keyword evidence="1" id="KW-0812">Transmembrane</keyword>
<organism evidence="3 4">
    <name type="scientific">Streptomyces tagetis</name>
    <dbReference type="NCBI Taxonomy" id="2820809"/>
    <lineage>
        <taxon>Bacteria</taxon>
        <taxon>Bacillati</taxon>
        <taxon>Actinomycetota</taxon>
        <taxon>Actinomycetes</taxon>
        <taxon>Kitasatosporales</taxon>
        <taxon>Streptomycetaceae</taxon>
        <taxon>Streptomyces</taxon>
    </lineage>
</organism>
<dbReference type="PANTHER" id="PTHR43245:SF13">
    <property type="entry name" value="UDP-D-APIOSE_UDP-D-XYLOSE SYNTHASE 2"/>
    <property type="match status" value="1"/>
</dbReference>
<gene>
    <name evidence="3" type="ORF">J5Y05_00705</name>
</gene>
<dbReference type="Proteomes" id="UP000677875">
    <property type="component" value="Unassembled WGS sequence"/>
</dbReference>
<dbReference type="CDD" id="cd08946">
    <property type="entry name" value="SDR_e"/>
    <property type="match status" value="1"/>
</dbReference>
<dbReference type="InterPro" id="IPR036291">
    <property type="entry name" value="NAD(P)-bd_dom_sf"/>
</dbReference>
<accession>A0A940XCT3</accession>
<reference evidence="3" key="1">
    <citation type="submission" date="2021-04" db="EMBL/GenBank/DDBJ databases">
        <title>Genome seq and assembly of Streptomyces sp. RG38.</title>
        <authorList>
            <person name="Chhetri G."/>
        </authorList>
    </citation>
    <scope>NUCLEOTIDE SEQUENCE</scope>
    <source>
        <strain evidence="3">RG38</strain>
    </source>
</reference>
<dbReference type="AlphaFoldDB" id="A0A940XCT3"/>
<dbReference type="RefSeq" id="WP_210867748.1">
    <property type="nucleotide sequence ID" value="NZ_JAGPNL010000001.1"/>
</dbReference>
<dbReference type="SUPFAM" id="SSF51735">
    <property type="entry name" value="NAD(P)-binding Rossmann-fold domains"/>
    <property type="match status" value="1"/>
</dbReference>
<dbReference type="Pfam" id="PF01370">
    <property type="entry name" value="Epimerase"/>
    <property type="match status" value="1"/>
</dbReference>
<keyword evidence="4" id="KW-1185">Reference proteome</keyword>
<dbReference type="PANTHER" id="PTHR43245">
    <property type="entry name" value="BIFUNCTIONAL POLYMYXIN RESISTANCE PROTEIN ARNA"/>
    <property type="match status" value="1"/>
</dbReference>
<dbReference type="InterPro" id="IPR050177">
    <property type="entry name" value="Lipid_A_modif_metabolic_enz"/>
</dbReference>
<comment type="caution">
    <text evidence="3">The sequence shown here is derived from an EMBL/GenBank/DDBJ whole genome shotgun (WGS) entry which is preliminary data.</text>
</comment>
<sequence length="358" mass="36542">MTSSTPVGDAAGADAAVPLVVVLGASGFIGSAVAAEFARRPVRLRLVGRRPMSPGAGLRPGAGGIARSEAYAADLTAPHGMARAVADADVVIHLVARIEAGVAWRAAERDPAAARVNVGVMRRLVDVLGAGHRAREAPPPVVVFAGSALQAGVPGRIDGREPDHPVTVYAQQKLAAERVLKDATARGVVRGVSLRLPTVYGAGPGPFGSGVVAAMVERALADRPLSVWRGGAGQRDLLHVTDATRALATAADHADRLAGRHWPVGTGRPVAVEDLFRAVARAVAARTGRPPVPVLEVDPPASATAADALGMAVDSSAFHAVTGWRPRAVLGAALEELVGEVLERRGAAGAQAVWTSGT</sequence>
<evidence type="ECO:0000259" key="2">
    <source>
        <dbReference type="Pfam" id="PF01370"/>
    </source>
</evidence>
<evidence type="ECO:0000313" key="3">
    <source>
        <dbReference type="EMBL" id="MBQ0825037.1"/>
    </source>
</evidence>
<dbReference type="EMBL" id="JAGPNL010000001">
    <property type="protein sequence ID" value="MBQ0825037.1"/>
    <property type="molecule type" value="Genomic_DNA"/>
</dbReference>
<protein>
    <submittedName>
        <fullName evidence="3">NAD-dependent epimerase/dehydratase family protein</fullName>
    </submittedName>
</protein>
<evidence type="ECO:0000313" key="4">
    <source>
        <dbReference type="Proteomes" id="UP000677875"/>
    </source>
</evidence>